<feature type="compositionally biased region" description="Basic and acidic residues" evidence="6">
    <location>
        <begin position="917"/>
        <end position="990"/>
    </location>
</feature>
<dbReference type="PROSITE" id="PS51456">
    <property type="entry name" value="MYOSIN_MOTOR"/>
    <property type="match status" value="1"/>
</dbReference>
<gene>
    <name evidence="8" type="ORF">KUTeg_012203</name>
</gene>
<feature type="compositionally biased region" description="Pro residues" evidence="6">
    <location>
        <begin position="585"/>
        <end position="594"/>
    </location>
</feature>
<feature type="region of interest" description="Disordered" evidence="6">
    <location>
        <begin position="747"/>
        <end position="849"/>
    </location>
</feature>
<feature type="compositionally biased region" description="Polar residues" evidence="6">
    <location>
        <begin position="13"/>
        <end position="22"/>
    </location>
</feature>
<dbReference type="InterPro" id="IPR001609">
    <property type="entry name" value="Myosin_head_motor_dom-like"/>
</dbReference>
<keyword evidence="3 5" id="KW-0518">Myosin</keyword>
<feature type="region of interest" description="Disordered" evidence="6">
    <location>
        <begin position="377"/>
        <end position="504"/>
    </location>
</feature>
<name>A0ABQ9EYV9_TEGGR</name>
<keyword evidence="4" id="KW-0505">Motor protein</keyword>
<comment type="similarity">
    <text evidence="5">Belongs to the TRAFAC class myosin-kinesin ATPase superfamily. Myosin family.</text>
</comment>
<feature type="region of interest" description="Disordered" evidence="6">
    <location>
        <begin position="917"/>
        <end position="999"/>
    </location>
</feature>
<accession>A0ABQ9EYV9</accession>
<feature type="compositionally biased region" description="Low complexity" evidence="6">
    <location>
        <begin position="398"/>
        <end position="413"/>
    </location>
</feature>
<dbReference type="PANTHER" id="PTHR47335">
    <property type="entry name" value="UNCONVENTIONAL MYOSIN-XVI"/>
    <property type="match status" value="1"/>
</dbReference>
<feature type="domain" description="Myosin motor" evidence="7">
    <location>
        <begin position="1"/>
        <end position="200"/>
    </location>
</feature>
<evidence type="ECO:0000256" key="4">
    <source>
        <dbReference type="ARBA" id="ARBA00023175"/>
    </source>
</evidence>
<comment type="caution">
    <text evidence="5">Lacks conserved residue(s) required for the propagation of feature annotation.</text>
</comment>
<feature type="compositionally biased region" description="Pro residues" evidence="6">
    <location>
        <begin position="641"/>
        <end position="650"/>
    </location>
</feature>
<protein>
    <recommendedName>
        <fullName evidence="7">Myosin motor domain-containing protein</fullName>
    </recommendedName>
</protein>
<feature type="region of interest" description="Disordered" evidence="6">
    <location>
        <begin position="300"/>
        <end position="364"/>
    </location>
</feature>
<feature type="compositionally biased region" description="Polar residues" evidence="6">
    <location>
        <begin position="458"/>
        <end position="475"/>
    </location>
</feature>
<feature type="compositionally biased region" description="Pro residues" evidence="6">
    <location>
        <begin position="798"/>
        <end position="814"/>
    </location>
</feature>
<sequence length="999" mass="112536">MIKELFQSKITRTGSLAPSARQQRSHRRTTTKSPFEFFKKMKGGKGEDKIKTKKPVVSVERKGPATMAFHFKNSLGELISKVQSATPHIIRCIKPNTTKSAMLFTSEYVLAQLRYTGIAETIKIKKFGYPCRIKFHDFLTRYSVIMDCCIPSHCMSSAEEKCKMILDLCKLNPANDDFKIGKTKLFLKDSHVDRLNKRNEELMKQIITAESAVRRYLALNNFNKMKVHNQYQKEMEIDTFCHQVSLKQEQVLSWLKSQALHDSDRHLNNQKKDEVMEICKSLDVLDTLLDEYEYEDCFSKKSDPKNKDMKQDSDYVIPGEATPTEIPDMNNPVQYRGLPTPPFEDLTFTDSSLPPPCPRQLYGQSGIYDVIPGQQDYMDHRTSKAPPPPKRNPDTRLSRTSSASSDTYDDTAYVNEFGRHSQHSPVQSPRQPAMSPVHSPRQPSMSPLMQVKHAGQPLSPSSNASKPFSYITNLPGSPKQKRRNEGHQYNMSDISPNDPTYEDIGQAVHYTNGQTGRNSITGQGHMIGQVSPGNVHGHVQMSPKALRKSTGSKMSPVLTKKHSDRRSGSPSDGHSHVHGHGHMPPSFPAPPPPLPVTARFVAAIVEPSRSPSPPLPPPPPELQGQVIHRPASPVVQQHLPDQPPPPPPISKIPGRSCVSSFELGKKSQPESVPTGRASNIDYNIRPENVAVPNRQQISSLASEINRVKLKPGVSKDVDQSFVDNQNLRNGNVQGHSLAAEIGKVKLAPVTTGKISPDKTEGESQQILKPKLRPTGPKPWEIDQQPAQHSTNTVDIDDLPPPPPPVDTELPPLPVPDMATSKPVETVPQANGFSKQKKENSSGDNPSLSGMDINLDEIDVTQIPGYTVITAAVPNWKRDMVEKKNKEKLDEYIRQLQKKKAEAEKWKNVPEWKRKLMEEKEKAKEEQEHAKTEALKQQKEKAQLEAEERKRQEKLLQREREEEMRKELEDVPEWKREIMMKRGGELRNWGDEREEENKDD</sequence>
<evidence type="ECO:0000256" key="1">
    <source>
        <dbReference type="ARBA" id="ARBA00022741"/>
    </source>
</evidence>
<dbReference type="InterPro" id="IPR052838">
    <property type="entry name" value="Myosin-XVI"/>
</dbReference>
<evidence type="ECO:0000256" key="2">
    <source>
        <dbReference type="ARBA" id="ARBA00022840"/>
    </source>
</evidence>
<evidence type="ECO:0000313" key="8">
    <source>
        <dbReference type="EMBL" id="KAJ8310338.1"/>
    </source>
</evidence>
<feature type="region of interest" description="Disordered" evidence="6">
    <location>
        <begin position="13"/>
        <end position="32"/>
    </location>
</feature>
<evidence type="ECO:0000256" key="6">
    <source>
        <dbReference type="SAM" id="MobiDB-lite"/>
    </source>
</evidence>
<organism evidence="8 9">
    <name type="scientific">Tegillarca granosa</name>
    <name type="common">Malaysian cockle</name>
    <name type="synonym">Anadara granosa</name>
    <dbReference type="NCBI Taxonomy" id="220873"/>
    <lineage>
        <taxon>Eukaryota</taxon>
        <taxon>Metazoa</taxon>
        <taxon>Spiralia</taxon>
        <taxon>Lophotrochozoa</taxon>
        <taxon>Mollusca</taxon>
        <taxon>Bivalvia</taxon>
        <taxon>Autobranchia</taxon>
        <taxon>Pteriomorphia</taxon>
        <taxon>Arcoida</taxon>
        <taxon>Arcoidea</taxon>
        <taxon>Arcidae</taxon>
        <taxon>Tegillarca</taxon>
    </lineage>
</organism>
<dbReference type="SMART" id="SM00242">
    <property type="entry name" value="MYSc"/>
    <property type="match status" value="1"/>
</dbReference>
<evidence type="ECO:0000313" key="9">
    <source>
        <dbReference type="Proteomes" id="UP001217089"/>
    </source>
</evidence>
<proteinExistence type="inferred from homology"/>
<evidence type="ECO:0000256" key="5">
    <source>
        <dbReference type="PROSITE-ProRule" id="PRU00782"/>
    </source>
</evidence>
<reference evidence="8 9" key="1">
    <citation type="submission" date="2022-12" db="EMBL/GenBank/DDBJ databases">
        <title>Chromosome-level genome of Tegillarca granosa.</title>
        <authorList>
            <person name="Kim J."/>
        </authorList>
    </citation>
    <scope>NUCLEOTIDE SEQUENCE [LARGE SCALE GENOMIC DNA]</scope>
    <source>
        <strain evidence="8">Teg-2019</strain>
        <tissue evidence="8">Adductor muscle</tissue>
    </source>
</reference>
<feature type="compositionally biased region" description="Basic and acidic residues" evidence="6">
    <location>
        <begin position="300"/>
        <end position="313"/>
    </location>
</feature>
<dbReference type="SUPFAM" id="SSF52540">
    <property type="entry name" value="P-loop containing nucleoside triphosphate hydrolases"/>
    <property type="match status" value="1"/>
</dbReference>
<evidence type="ECO:0000256" key="3">
    <source>
        <dbReference type="ARBA" id="ARBA00023123"/>
    </source>
</evidence>
<comment type="caution">
    <text evidence="8">The sequence shown here is derived from an EMBL/GenBank/DDBJ whole genome shotgun (WGS) entry which is preliminary data.</text>
</comment>
<feature type="region of interest" description="Actin-binding" evidence="5">
    <location>
        <begin position="75"/>
        <end position="97"/>
    </location>
</feature>
<feature type="compositionally biased region" description="Polar residues" evidence="6">
    <location>
        <begin position="487"/>
        <end position="498"/>
    </location>
</feature>
<dbReference type="Gene3D" id="1.20.5.4820">
    <property type="match status" value="1"/>
</dbReference>
<keyword evidence="1" id="KW-0547">Nucleotide-binding</keyword>
<dbReference type="Proteomes" id="UP001217089">
    <property type="component" value="Unassembled WGS sequence"/>
</dbReference>
<feature type="region of interest" description="Disordered" evidence="6">
    <location>
        <begin position="635"/>
        <end position="656"/>
    </location>
</feature>
<dbReference type="InterPro" id="IPR036961">
    <property type="entry name" value="Kinesin_motor_dom_sf"/>
</dbReference>
<keyword evidence="5" id="KW-0009">Actin-binding</keyword>
<dbReference type="Gene3D" id="3.40.850.10">
    <property type="entry name" value="Kinesin motor domain"/>
    <property type="match status" value="1"/>
</dbReference>
<keyword evidence="2" id="KW-0067">ATP-binding</keyword>
<keyword evidence="9" id="KW-1185">Reference proteome</keyword>
<feature type="region of interest" description="Disordered" evidence="6">
    <location>
        <begin position="535"/>
        <end position="594"/>
    </location>
</feature>
<dbReference type="InterPro" id="IPR027417">
    <property type="entry name" value="P-loop_NTPase"/>
</dbReference>
<dbReference type="Pfam" id="PF00063">
    <property type="entry name" value="Myosin_head"/>
    <property type="match status" value="1"/>
</dbReference>
<dbReference type="PANTHER" id="PTHR47335:SF1">
    <property type="entry name" value="UNCONVENTIONAL MYOSIN-XVI"/>
    <property type="match status" value="1"/>
</dbReference>
<dbReference type="EMBL" id="JARBDR010000640">
    <property type="protein sequence ID" value="KAJ8310338.1"/>
    <property type="molecule type" value="Genomic_DNA"/>
</dbReference>
<evidence type="ECO:0000259" key="7">
    <source>
        <dbReference type="PROSITE" id="PS51456"/>
    </source>
</evidence>